<dbReference type="Proteomes" id="UP000822688">
    <property type="component" value="Chromosome 5"/>
</dbReference>
<feature type="region of interest" description="Disordered" evidence="1">
    <location>
        <begin position="1"/>
        <end position="21"/>
    </location>
</feature>
<evidence type="ECO:0000256" key="1">
    <source>
        <dbReference type="SAM" id="MobiDB-lite"/>
    </source>
</evidence>
<proteinExistence type="predicted"/>
<dbReference type="EMBL" id="CM026425">
    <property type="protein sequence ID" value="KAG0577154.1"/>
    <property type="molecule type" value="Genomic_DNA"/>
</dbReference>
<dbReference type="AlphaFoldDB" id="A0A8T0I130"/>
<feature type="compositionally biased region" description="Polar residues" evidence="1">
    <location>
        <begin position="9"/>
        <end position="21"/>
    </location>
</feature>
<name>A0A8T0I130_CERPU</name>
<protein>
    <submittedName>
        <fullName evidence="2">Uncharacterized protein</fullName>
    </submittedName>
</protein>
<gene>
    <name evidence="2" type="ORF">KC19_5G135300</name>
</gene>
<accession>A0A8T0I130</accession>
<sequence length="132" mass="14516">MGDDLLHPSASNQAYNTPQDPQMSADIKFLHFTPSDPRAFPTKRSPLFSMPGKRPMRVTIGNCATPSYRPNETSPKGDVKGLYSASLGAFEFLMSLLILSTTTSACLPARYPCLISCNTSDLCHDLRYHAMN</sequence>
<keyword evidence="3" id="KW-1185">Reference proteome</keyword>
<reference evidence="2" key="1">
    <citation type="submission" date="2020-06" db="EMBL/GenBank/DDBJ databases">
        <title>WGS assembly of Ceratodon purpureus strain R40.</title>
        <authorList>
            <person name="Carey S.B."/>
            <person name="Jenkins J."/>
            <person name="Shu S."/>
            <person name="Lovell J.T."/>
            <person name="Sreedasyam A."/>
            <person name="Maumus F."/>
            <person name="Tiley G.P."/>
            <person name="Fernandez-Pozo N."/>
            <person name="Barry K."/>
            <person name="Chen C."/>
            <person name="Wang M."/>
            <person name="Lipzen A."/>
            <person name="Daum C."/>
            <person name="Saski C.A."/>
            <person name="Payton A.C."/>
            <person name="Mcbreen J.C."/>
            <person name="Conrad R.E."/>
            <person name="Kollar L.M."/>
            <person name="Olsson S."/>
            <person name="Huttunen S."/>
            <person name="Landis J.B."/>
            <person name="Wickett N.J."/>
            <person name="Johnson M.G."/>
            <person name="Rensing S.A."/>
            <person name="Grimwood J."/>
            <person name="Schmutz J."/>
            <person name="Mcdaniel S.F."/>
        </authorList>
    </citation>
    <scope>NUCLEOTIDE SEQUENCE</scope>
    <source>
        <strain evidence="2">R40</strain>
    </source>
</reference>
<evidence type="ECO:0000313" key="2">
    <source>
        <dbReference type="EMBL" id="KAG0577154.1"/>
    </source>
</evidence>
<comment type="caution">
    <text evidence="2">The sequence shown here is derived from an EMBL/GenBank/DDBJ whole genome shotgun (WGS) entry which is preliminary data.</text>
</comment>
<organism evidence="2 3">
    <name type="scientific">Ceratodon purpureus</name>
    <name type="common">Fire moss</name>
    <name type="synonym">Dicranum purpureum</name>
    <dbReference type="NCBI Taxonomy" id="3225"/>
    <lineage>
        <taxon>Eukaryota</taxon>
        <taxon>Viridiplantae</taxon>
        <taxon>Streptophyta</taxon>
        <taxon>Embryophyta</taxon>
        <taxon>Bryophyta</taxon>
        <taxon>Bryophytina</taxon>
        <taxon>Bryopsida</taxon>
        <taxon>Dicranidae</taxon>
        <taxon>Pseudoditrichales</taxon>
        <taxon>Ditrichaceae</taxon>
        <taxon>Ceratodon</taxon>
    </lineage>
</organism>
<evidence type="ECO:0000313" key="3">
    <source>
        <dbReference type="Proteomes" id="UP000822688"/>
    </source>
</evidence>